<comment type="caution">
    <text evidence="1">The sequence shown here is derived from an EMBL/GenBank/DDBJ whole genome shotgun (WGS) entry which is preliminary data.</text>
</comment>
<keyword evidence="2" id="KW-1185">Reference proteome</keyword>
<sequence>MIIRAAQNQYKCLYDGAVSSWPTIPRTFPVMLQMYPALPDKVRWCHELAHNSQNVYCNVTDVSSASRQCPMVSLAGVQFPERLL</sequence>
<dbReference type="EMBL" id="JAWDGP010005378">
    <property type="protein sequence ID" value="KAK3757385.1"/>
    <property type="molecule type" value="Genomic_DNA"/>
</dbReference>
<organism evidence="1 2">
    <name type="scientific">Elysia crispata</name>
    <name type="common">lettuce slug</name>
    <dbReference type="NCBI Taxonomy" id="231223"/>
    <lineage>
        <taxon>Eukaryota</taxon>
        <taxon>Metazoa</taxon>
        <taxon>Spiralia</taxon>
        <taxon>Lophotrochozoa</taxon>
        <taxon>Mollusca</taxon>
        <taxon>Gastropoda</taxon>
        <taxon>Heterobranchia</taxon>
        <taxon>Euthyneura</taxon>
        <taxon>Panpulmonata</taxon>
        <taxon>Sacoglossa</taxon>
        <taxon>Placobranchoidea</taxon>
        <taxon>Plakobranchidae</taxon>
        <taxon>Elysia</taxon>
    </lineage>
</organism>
<reference evidence="1" key="1">
    <citation type="journal article" date="2023" name="G3 (Bethesda)">
        <title>A reference genome for the long-term kleptoplast-retaining sea slug Elysia crispata morphotype clarki.</title>
        <authorList>
            <person name="Eastman K.E."/>
            <person name="Pendleton A.L."/>
            <person name="Shaikh M.A."/>
            <person name="Suttiyut T."/>
            <person name="Ogas R."/>
            <person name="Tomko P."/>
            <person name="Gavelis G."/>
            <person name="Widhalm J.R."/>
            <person name="Wisecaver J.H."/>
        </authorList>
    </citation>
    <scope>NUCLEOTIDE SEQUENCE</scope>
    <source>
        <strain evidence="1">ECLA1</strain>
    </source>
</reference>
<accession>A0AAE0YUP1</accession>
<proteinExistence type="predicted"/>
<dbReference type="AlphaFoldDB" id="A0AAE0YUP1"/>
<evidence type="ECO:0000313" key="2">
    <source>
        <dbReference type="Proteomes" id="UP001283361"/>
    </source>
</evidence>
<protein>
    <submittedName>
        <fullName evidence="1">Uncharacterized protein</fullName>
    </submittedName>
</protein>
<name>A0AAE0YUP1_9GAST</name>
<dbReference type="Proteomes" id="UP001283361">
    <property type="component" value="Unassembled WGS sequence"/>
</dbReference>
<evidence type="ECO:0000313" key="1">
    <source>
        <dbReference type="EMBL" id="KAK3757385.1"/>
    </source>
</evidence>
<gene>
    <name evidence="1" type="ORF">RRG08_050087</name>
</gene>